<gene>
    <name evidence="1" type="ORF">DF051_28910</name>
</gene>
<organism evidence="1 2">
    <name type="scientific">Burkholderia contaminans</name>
    <dbReference type="NCBI Taxonomy" id="488447"/>
    <lineage>
        <taxon>Bacteria</taxon>
        <taxon>Pseudomonadati</taxon>
        <taxon>Pseudomonadota</taxon>
        <taxon>Betaproteobacteria</taxon>
        <taxon>Burkholderiales</taxon>
        <taxon>Burkholderiaceae</taxon>
        <taxon>Burkholderia</taxon>
        <taxon>Burkholderia cepacia complex</taxon>
    </lineage>
</organism>
<dbReference type="Proteomes" id="UP000277921">
    <property type="component" value="Unassembled WGS sequence"/>
</dbReference>
<dbReference type="EMBL" id="QTQV01000021">
    <property type="protein sequence ID" value="RQT09710.1"/>
    <property type="molecule type" value="Genomic_DNA"/>
</dbReference>
<protein>
    <submittedName>
        <fullName evidence="1">Uncharacterized protein</fullName>
    </submittedName>
</protein>
<dbReference type="AlphaFoldDB" id="A0A3N8PF05"/>
<proteinExistence type="predicted"/>
<comment type="caution">
    <text evidence="1">The sequence shown here is derived from an EMBL/GenBank/DDBJ whole genome shotgun (WGS) entry which is preliminary data.</text>
</comment>
<evidence type="ECO:0000313" key="2">
    <source>
        <dbReference type="Proteomes" id="UP000277921"/>
    </source>
</evidence>
<name>A0A3N8PF05_9BURK</name>
<reference evidence="1 2" key="1">
    <citation type="submission" date="2018-08" db="EMBL/GenBank/DDBJ databases">
        <title>Comparative analysis of Burkholderia isolates from Puerto Rico.</title>
        <authorList>
            <person name="Hall C."/>
            <person name="Sahl J."/>
            <person name="Wagner D."/>
        </authorList>
    </citation>
    <scope>NUCLEOTIDE SEQUENCE [LARGE SCALE GENOMIC DNA]</scope>
    <source>
        <strain evidence="1 2">Bp9025</strain>
    </source>
</reference>
<accession>A0A3N8PF05</accession>
<dbReference type="RefSeq" id="WP_124583339.1">
    <property type="nucleotide sequence ID" value="NZ_QTQV01000021.1"/>
</dbReference>
<evidence type="ECO:0000313" key="1">
    <source>
        <dbReference type="EMBL" id="RQT09710.1"/>
    </source>
</evidence>
<sequence>MSGCLSTTIAVTLHRGTGSKSRFFAGTSASNDDAPLKKFTPDNRVQVIGTFNGDRAVCRYTSMVKQRTAVDERVTAAMSPQRAIGQHTSENMKNFAFDALDASQSTDRRAGARSSAFILPIQKDATCQYDV</sequence>